<dbReference type="Proteomes" id="UP000683925">
    <property type="component" value="Unassembled WGS sequence"/>
</dbReference>
<dbReference type="AlphaFoldDB" id="A0A8S1THS2"/>
<evidence type="ECO:0000313" key="2">
    <source>
        <dbReference type="Proteomes" id="UP000683925"/>
    </source>
</evidence>
<organism evidence="1 2">
    <name type="scientific">Paramecium octaurelia</name>
    <dbReference type="NCBI Taxonomy" id="43137"/>
    <lineage>
        <taxon>Eukaryota</taxon>
        <taxon>Sar</taxon>
        <taxon>Alveolata</taxon>
        <taxon>Ciliophora</taxon>
        <taxon>Intramacronucleata</taxon>
        <taxon>Oligohymenophorea</taxon>
        <taxon>Peniculida</taxon>
        <taxon>Parameciidae</taxon>
        <taxon>Paramecium</taxon>
    </lineage>
</organism>
<dbReference type="EMBL" id="CAJJDP010000025">
    <property type="protein sequence ID" value="CAD8151303.1"/>
    <property type="molecule type" value="Genomic_DNA"/>
</dbReference>
<gene>
    <name evidence="1" type="ORF">POCTA_138.1.T0250026</name>
</gene>
<protein>
    <submittedName>
        <fullName evidence="1">Uncharacterized protein</fullName>
    </submittedName>
</protein>
<comment type="caution">
    <text evidence="1">The sequence shown here is derived from an EMBL/GenBank/DDBJ whole genome shotgun (WGS) entry which is preliminary data.</text>
</comment>
<evidence type="ECO:0000313" key="1">
    <source>
        <dbReference type="EMBL" id="CAD8151303.1"/>
    </source>
</evidence>
<proteinExistence type="predicted"/>
<keyword evidence="2" id="KW-1185">Reference proteome</keyword>
<reference evidence="1" key="1">
    <citation type="submission" date="2021-01" db="EMBL/GenBank/DDBJ databases">
        <authorList>
            <consortium name="Genoscope - CEA"/>
            <person name="William W."/>
        </authorList>
    </citation>
    <scope>NUCLEOTIDE SEQUENCE</scope>
</reference>
<name>A0A8S1THS2_PAROT</name>
<accession>A0A8S1THS2</accession>
<sequence length="477" mass="59195">MLFLLKFHKNNYFNLLWNNLVVKHMSRFNIVWLNHNRPYLMYHKYNLIQFHQNRLTCKLQKMHLDLHNKLLKCRLILLNYHRNSLIKTLNCNFELKQHMSCFSIVWLNHNKLYLKNHKYNQTMFHQSRLTYKLQKMHLDQHNMLLKCRLILQNYHRNSQLGMQMSNLKVHYHHMYCQSIDLEMHNKLDLKFRRSSQQISIDYNYLRILQSMQLDLNIYYLHYMTSGLQFHRRNWFNLLRCNQLQQNYMQEESYKDRNIQHNMQMFHKDKLQSLNSHMKINILQQMHQDLYNMYLQRKLLELKFHNYNLLEMLQCSCLHMHYSDIFKLNYNMFLLLFHNNNQITLIKSKLLYKFQKMHLDFHNMWMNKVVSQLHKYNLIILLLNKSESTHRKNILNLNHNTFRLMIHKCSCLQLHHYMQQHNFQRKLRYLHSSRCLNIQPLQKFHIYINFKNLSCMDPHRLLKAMSFRLELSRYLVSV</sequence>